<accession>A0A285THQ6</accession>
<keyword evidence="3" id="KW-1185">Reference proteome</keyword>
<gene>
    <name evidence="2" type="ORF">SAMN05421512_111128</name>
</gene>
<organism evidence="2 3">
    <name type="scientific">Stappia indica</name>
    <dbReference type="NCBI Taxonomy" id="538381"/>
    <lineage>
        <taxon>Bacteria</taxon>
        <taxon>Pseudomonadati</taxon>
        <taxon>Pseudomonadota</taxon>
        <taxon>Alphaproteobacteria</taxon>
        <taxon>Hyphomicrobiales</taxon>
        <taxon>Stappiaceae</taxon>
        <taxon>Stappia</taxon>
    </lineage>
</organism>
<dbReference type="RefSeq" id="WP_097176007.1">
    <property type="nucleotide sequence ID" value="NZ_OBML01000011.1"/>
</dbReference>
<dbReference type="Proteomes" id="UP000219331">
    <property type="component" value="Unassembled WGS sequence"/>
</dbReference>
<dbReference type="EMBL" id="OBML01000011">
    <property type="protein sequence ID" value="SOC21616.1"/>
    <property type="molecule type" value="Genomic_DNA"/>
</dbReference>
<feature type="domain" description="Immunity MXAN-0049 protein" evidence="1">
    <location>
        <begin position="67"/>
        <end position="221"/>
    </location>
</feature>
<dbReference type="InterPro" id="IPR012433">
    <property type="entry name" value="Imm11"/>
</dbReference>
<dbReference type="OrthoDB" id="8660107at2"/>
<sequence length="234" mass="26153">MASGSRSDSTGEVIDLARRRPMQAAYVLRHSLVGGNPKGFFEFTPEIASLTQVKLGRDMLSADEIAALPARPKMMVEARFGGTTGIPAVFGFLSRLQFISPRIRDVLEDLEPGVHRFLPIDLRSTVEIAGQTEHGEHYILLPPPLVDCVVIAETDFSKGYGIEGWMRGNNGKGGGTLSSTEGKRCTLLRNEIEGRHLWRTRVGDRFEYTCSDRFWETVKDEVMIWAPRTRCILK</sequence>
<dbReference type="Pfam" id="PF07791">
    <property type="entry name" value="Imm11"/>
    <property type="match status" value="1"/>
</dbReference>
<evidence type="ECO:0000313" key="2">
    <source>
        <dbReference type="EMBL" id="SOC21616.1"/>
    </source>
</evidence>
<name>A0A285THQ6_9HYPH</name>
<dbReference type="AlphaFoldDB" id="A0A285THQ6"/>
<evidence type="ECO:0000313" key="3">
    <source>
        <dbReference type="Proteomes" id="UP000219331"/>
    </source>
</evidence>
<reference evidence="2 3" key="1">
    <citation type="submission" date="2017-08" db="EMBL/GenBank/DDBJ databases">
        <authorList>
            <person name="de Groot N.N."/>
        </authorList>
    </citation>
    <scope>NUCLEOTIDE SEQUENCE [LARGE SCALE GENOMIC DNA]</scope>
    <source>
        <strain evidence="2 3">USBA 352</strain>
    </source>
</reference>
<protein>
    <recommendedName>
        <fullName evidence="1">Immunity MXAN-0049 protein domain-containing protein</fullName>
    </recommendedName>
</protein>
<evidence type="ECO:0000259" key="1">
    <source>
        <dbReference type="Pfam" id="PF07791"/>
    </source>
</evidence>
<proteinExistence type="predicted"/>